<accession>A0ABU8W6T5</accession>
<evidence type="ECO:0000313" key="1">
    <source>
        <dbReference type="EMBL" id="MEJ8825767.1"/>
    </source>
</evidence>
<name>A0ABU8W6T5_9BURK</name>
<organism evidence="1 2">
    <name type="scientific">Variovorax humicola</name>
    <dbReference type="NCBI Taxonomy" id="1769758"/>
    <lineage>
        <taxon>Bacteria</taxon>
        <taxon>Pseudomonadati</taxon>
        <taxon>Pseudomonadota</taxon>
        <taxon>Betaproteobacteria</taxon>
        <taxon>Burkholderiales</taxon>
        <taxon>Comamonadaceae</taxon>
        <taxon>Variovorax</taxon>
    </lineage>
</organism>
<proteinExistence type="predicted"/>
<dbReference type="EMBL" id="JBBKZV010000025">
    <property type="protein sequence ID" value="MEJ8825767.1"/>
    <property type="molecule type" value="Genomic_DNA"/>
</dbReference>
<dbReference type="Proteomes" id="UP001363010">
    <property type="component" value="Unassembled WGS sequence"/>
</dbReference>
<sequence>MAELVVKQHGLQTLAQRVGLAPKRERRLGDAVTHPGDSLDTKALLEIGHLPGDRGRVARVTGEHLHRDREALGRADPPEDDLWIVALAIMTRIAARPTRNSVRSAKST</sequence>
<keyword evidence="2" id="KW-1185">Reference proteome</keyword>
<evidence type="ECO:0000313" key="2">
    <source>
        <dbReference type="Proteomes" id="UP001363010"/>
    </source>
</evidence>
<reference evidence="1 2" key="1">
    <citation type="submission" date="2024-03" db="EMBL/GenBank/DDBJ databases">
        <title>Novel species of the genus Variovorax.</title>
        <authorList>
            <person name="Liu Q."/>
            <person name="Xin Y.-H."/>
        </authorList>
    </citation>
    <scope>NUCLEOTIDE SEQUENCE [LARGE SCALE GENOMIC DNA]</scope>
    <source>
        <strain evidence="1 2">KACC 18501</strain>
    </source>
</reference>
<gene>
    <name evidence="1" type="ORF">WKW80_27675</name>
</gene>
<protein>
    <submittedName>
        <fullName evidence="1">Uncharacterized protein</fullName>
    </submittedName>
</protein>
<comment type="caution">
    <text evidence="1">The sequence shown here is derived from an EMBL/GenBank/DDBJ whole genome shotgun (WGS) entry which is preliminary data.</text>
</comment>